<dbReference type="KEGG" id="mpp:MICPUCDRAFT_70125"/>
<feature type="region of interest" description="Disordered" evidence="2">
    <location>
        <begin position="180"/>
        <end position="236"/>
    </location>
</feature>
<dbReference type="Proteomes" id="UP000001876">
    <property type="component" value="Unassembled WGS sequence"/>
</dbReference>
<dbReference type="STRING" id="564608.C1N264"/>
<dbReference type="SUPFAM" id="SSF49452">
    <property type="entry name" value="Starch-binding domain-like"/>
    <property type="match status" value="1"/>
</dbReference>
<dbReference type="AlphaFoldDB" id="C1N264"/>
<dbReference type="PANTHER" id="PTHR15048">
    <property type="entry name" value="STARCH-BINDING DOMAIN-CONTAINING PROTEIN 1"/>
    <property type="match status" value="1"/>
</dbReference>
<name>C1N264_MICPC</name>
<dbReference type="InterPro" id="IPR013783">
    <property type="entry name" value="Ig-like_fold"/>
</dbReference>
<evidence type="ECO:0000256" key="2">
    <source>
        <dbReference type="SAM" id="MobiDB-lite"/>
    </source>
</evidence>
<dbReference type="OMA" id="TLTWGEG"/>
<accession>C1N264</accession>
<reference evidence="4 5" key="1">
    <citation type="journal article" date="2009" name="Science">
        <title>Green evolution and dynamic adaptations revealed by genomes of the marine picoeukaryotes Micromonas.</title>
        <authorList>
            <person name="Worden A.Z."/>
            <person name="Lee J.H."/>
            <person name="Mock T."/>
            <person name="Rouze P."/>
            <person name="Simmons M.P."/>
            <person name="Aerts A.L."/>
            <person name="Allen A.E."/>
            <person name="Cuvelier M.L."/>
            <person name="Derelle E."/>
            <person name="Everett M.V."/>
            <person name="Foulon E."/>
            <person name="Grimwood J."/>
            <person name="Gundlach H."/>
            <person name="Henrissat B."/>
            <person name="Napoli C."/>
            <person name="McDonald S.M."/>
            <person name="Parker M.S."/>
            <person name="Rombauts S."/>
            <person name="Salamov A."/>
            <person name="Von Dassow P."/>
            <person name="Badger J.H."/>
            <person name="Coutinho P.M."/>
            <person name="Demir E."/>
            <person name="Dubchak I."/>
            <person name="Gentemann C."/>
            <person name="Eikrem W."/>
            <person name="Gready J.E."/>
            <person name="John U."/>
            <person name="Lanier W."/>
            <person name="Lindquist E.A."/>
            <person name="Lucas S."/>
            <person name="Mayer K.F."/>
            <person name="Moreau H."/>
            <person name="Not F."/>
            <person name="Otillar R."/>
            <person name="Panaud O."/>
            <person name="Pangilinan J."/>
            <person name="Paulsen I."/>
            <person name="Piegu B."/>
            <person name="Poliakov A."/>
            <person name="Robbens S."/>
            <person name="Schmutz J."/>
            <person name="Toulza E."/>
            <person name="Wyss T."/>
            <person name="Zelensky A."/>
            <person name="Zhou K."/>
            <person name="Armbrust E.V."/>
            <person name="Bhattacharya D."/>
            <person name="Goodenough U.W."/>
            <person name="Van de Peer Y."/>
            <person name="Grigoriev I.V."/>
        </authorList>
    </citation>
    <scope>NUCLEOTIDE SEQUENCE [LARGE SCALE GENOMIC DNA]</scope>
    <source>
        <strain evidence="4 5">CCMP1545</strain>
    </source>
</reference>
<evidence type="ECO:0000313" key="5">
    <source>
        <dbReference type="Proteomes" id="UP000001876"/>
    </source>
</evidence>
<evidence type="ECO:0000313" key="4">
    <source>
        <dbReference type="EMBL" id="EEH53749.1"/>
    </source>
</evidence>
<keyword evidence="1" id="KW-0175">Coiled coil</keyword>
<protein>
    <submittedName>
        <fullName evidence="4">Carbohydrate-binding module family 20 protein</fullName>
    </submittedName>
</protein>
<dbReference type="RefSeq" id="XP_003062037.1">
    <property type="nucleotide sequence ID" value="XM_003061991.1"/>
</dbReference>
<dbReference type="OrthoDB" id="550577at2759"/>
<dbReference type="InterPro" id="IPR013784">
    <property type="entry name" value="Carb-bd-like_fold"/>
</dbReference>
<dbReference type="PROSITE" id="PS51166">
    <property type="entry name" value="CBM20"/>
    <property type="match status" value="1"/>
</dbReference>
<dbReference type="Gene3D" id="2.60.40.10">
    <property type="entry name" value="Immunoglobulins"/>
    <property type="match status" value="1"/>
</dbReference>
<feature type="domain" description="CBM20" evidence="3">
    <location>
        <begin position="1"/>
        <end position="84"/>
    </location>
</feature>
<feature type="coiled-coil region" evidence="1">
    <location>
        <begin position="124"/>
        <end position="172"/>
    </location>
</feature>
<dbReference type="Pfam" id="PF00686">
    <property type="entry name" value="CBM_20"/>
    <property type="match status" value="1"/>
</dbReference>
<keyword evidence="5" id="KW-1185">Reference proteome</keyword>
<dbReference type="GO" id="GO:0016020">
    <property type="term" value="C:membrane"/>
    <property type="evidence" value="ECO:0007669"/>
    <property type="project" value="TreeGrafter"/>
</dbReference>
<organism evidence="5">
    <name type="scientific">Micromonas pusilla (strain CCMP1545)</name>
    <name type="common">Picoplanktonic green alga</name>
    <dbReference type="NCBI Taxonomy" id="564608"/>
    <lineage>
        <taxon>Eukaryota</taxon>
        <taxon>Viridiplantae</taxon>
        <taxon>Chlorophyta</taxon>
        <taxon>Mamiellophyceae</taxon>
        <taxon>Mamiellales</taxon>
        <taxon>Mamiellaceae</taxon>
        <taxon>Micromonas</taxon>
    </lineage>
</organism>
<proteinExistence type="predicted"/>
<dbReference type="GO" id="GO:2001070">
    <property type="term" value="F:starch binding"/>
    <property type="evidence" value="ECO:0007669"/>
    <property type="project" value="InterPro"/>
</dbReference>
<dbReference type="eggNOG" id="ENOG502QU99">
    <property type="taxonomic scope" value="Eukaryota"/>
</dbReference>
<dbReference type="GeneID" id="9687477"/>
<dbReference type="PANTHER" id="PTHR15048:SF0">
    <property type="entry name" value="STARCH-BINDING DOMAIN-CONTAINING PROTEIN 1"/>
    <property type="match status" value="1"/>
</dbReference>
<feature type="compositionally biased region" description="Low complexity" evidence="2">
    <location>
        <begin position="201"/>
        <end position="212"/>
    </location>
</feature>
<sequence length="236" mass="25730">MVGGHESFGAWSLKKAPALTWSEGDNWVSEDVELPVDGVFVYKYVVTDAQDAGKPVAWQKGNNQVLVLSASDAPLLIVQDDWIGDPAKSYTSAEDGSDKMLSEQRLVQRIGDADAALHQSRLDVMDLKVEVKTAQLQSAALREEARLSSNVRLKLKQQLSAEKKRSEVLEQQVFEWKNKFKTLGPGKEKKDKKDEKDSGATKKNAAAAAAKAPPTPPTPPKAPPAPKPASSEEKSR</sequence>
<evidence type="ECO:0000256" key="1">
    <source>
        <dbReference type="SAM" id="Coils"/>
    </source>
</evidence>
<dbReference type="InterPro" id="IPR002044">
    <property type="entry name" value="CBM20"/>
</dbReference>
<feature type="compositionally biased region" description="Pro residues" evidence="2">
    <location>
        <begin position="213"/>
        <end position="227"/>
    </location>
</feature>
<dbReference type="EMBL" id="GG663745">
    <property type="protein sequence ID" value="EEH53749.1"/>
    <property type="molecule type" value="Genomic_DNA"/>
</dbReference>
<feature type="compositionally biased region" description="Basic and acidic residues" evidence="2">
    <location>
        <begin position="186"/>
        <end position="200"/>
    </location>
</feature>
<gene>
    <name evidence="4" type="ORF">MICPUCDRAFT_70125</name>
</gene>
<evidence type="ECO:0000259" key="3">
    <source>
        <dbReference type="PROSITE" id="PS51166"/>
    </source>
</evidence>